<protein>
    <submittedName>
        <fullName evidence="2">Uncharacterized protein</fullName>
    </submittedName>
</protein>
<reference evidence="2 3" key="1">
    <citation type="journal article" date="2020" name="Nature">
        <title>Six reference-quality genomes reveal evolution of bat adaptations.</title>
        <authorList>
            <person name="Jebb D."/>
            <person name="Huang Z."/>
            <person name="Pippel M."/>
            <person name="Hughes G.M."/>
            <person name="Lavrichenko K."/>
            <person name="Devanna P."/>
            <person name="Winkler S."/>
            <person name="Jermiin L.S."/>
            <person name="Skirmuntt E.C."/>
            <person name="Katzourakis A."/>
            <person name="Burkitt-Gray L."/>
            <person name="Ray D.A."/>
            <person name="Sullivan K.A.M."/>
            <person name="Roscito J.G."/>
            <person name="Kirilenko B.M."/>
            <person name="Davalos L.M."/>
            <person name="Corthals A.P."/>
            <person name="Power M.L."/>
            <person name="Jones G."/>
            <person name="Ransome R.D."/>
            <person name="Dechmann D.K.N."/>
            <person name="Locatelli A.G."/>
            <person name="Puechmaille S.J."/>
            <person name="Fedrigo O."/>
            <person name="Jarvis E.D."/>
            <person name="Hiller M."/>
            <person name="Vernes S.C."/>
            <person name="Myers E.W."/>
            <person name="Teeling E.C."/>
        </authorList>
    </citation>
    <scope>NUCLEOTIDE SEQUENCE [LARGE SCALE GENOMIC DNA]</scope>
    <source>
        <strain evidence="2">MRouAeg1</strain>
        <tissue evidence="2">Muscle</tissue>
    </source>
</reference>
<comment type="caution">
    <text evidence="2">The sequence shown here is derived from an EMBL/GenBank/DDBJ whole genome shotgun (WGS) entry which is preliminary data.</text>
</comment>
<accession>A0A7J8B9Q2</accession>
<proteinExistence type="predicted"/>
<dbReference type="AlphaFoldDB" id="A0A7J8B9Q2"/>
<evidence type="ECO:0000313" key="3">
    <source>
        <dbReference type="Proteomes" id="UP000593571"/>
    </source>
</evidence>
<organism evidence="2 3">
    <name type="scientific">Rousettus aegyptiacus</name>
    <name type="common">Egyptian fruit bat</name>
    <name type="synonym">Pteropus aegyptiacus</name>
    <dbReference type="NCBI Taxonomy" id="9407"/>
    <lineage>
        <taxon>Eukaryota</taxon>
        <taxon>Metazoa</taxon>
        <taxon>Chordata</taxon>
        <taxon>Craniata</taxon>
        <taxon>Vertebrata</taxon>
        <taxon>Euteleostomi</taxon>
        <taxon>Mammalia</taxon>
        <taxon>Eutheria</taxon>
        <taxon>Laurasiatheria</taxon>
        <taxon>Chiroptera</taxon>
        <taxon>Yinpterochiroptera</taxon>
        <taxon>Pteropodoidea</taxon>
        <taxon>Pteropodidae</taxon>
        <taxon>Rousettinae</taxon>
        <taxon>Rousettus</taxon>
    </lineage>
</organism>
<evidence type="ECO:0000313" key="2">
    <source>
        <dbReference type="EMBL" id="KAF6395438.1"/>
    </source>
</evidence>
<feature type="region of interest" description="Disordered" evidence="1">
    <location>
        <begin position="43"/>
        <end position="98"/>
    </location>
</feature>
<feature type="region of interest" description="Disordered" evidence="1">
    <location>
        <begin position="132"/>
        <end position="166"/>
    </location>
</feature>
<name>A0A7J8B9Q2_ROUAE</name>
<dbReference type="Proteomes" id="UP000593571">
    <property type="component" value="Unassembled WGS sequence"/>
</dbReference>
<feature type="compositionally biased region" description="Polar residues" evidence="1">
    <location>
        <begin position="45"/>
        <end position="54"/>
    </location>
</feature>
<evidence type="ECO:0000256" key="1">
    <source>
        <dbReference type="SAM" id="MobiDB-lite"/>
    </source>
</evidence>
<sequence length="166" mass="17865">MPRGPLISCQQRSVVLRARKRAQIPRFGSKGFVCKSFPGLRPAGRSSTHPQLSTPLCRAASPASCRNPAPRGRSGPSATSLAKLRSARDPTRTSFGARGSLPTNTELCCTLVTLSLRAGPHFWRNFHIRGPRTPPLGSQGTRSWPGLFARAPGPYPSSHQSRDVGV</sequence>
<gene>
    <name evidence="2" type="ORF">HJG63_009993</name>
</gene>
<dbReference type="EMBL" id="JACASE010000018">
    <property type="protein sequence ID" value="KAF6395438.1"/>
    <property type="molecule type" value="Genomic_DNA"/>
</dbReference>
<keyword evidence="3" id="KW-1185">Reference proteome</keyword>